<dbReference type="EMBL" id="LSDA01000124">
    <property type="protein sequence ID" value="KXB54878.1"/>
    <property type="molecule type" value="Genomic_DNA"/>
</dbReference>
<dbReference type="PATRIC" id="fig|467210.3.peg.2220"/>
<feature type="compositionally biased region" description="Basic and acidic residues" evidence="1">
    <location>
        <begin position="70"/>
        <end position="86"/>
    </location>
</feature>
<accession>A0A133ZHF1</accession>
<evidence type="ECO:0008006" key="4">
    <source>
        <dbReference type="Google" id="ProtNLM"/>
    </source>
</evidence>
<reference evidence="3" key="1">
    <citation type="submission" date="2016-01" db="EMBL/GenBank/DDBJ databases">
        <authorList>
            <person name="Mitreva M."/>
            <person name="Pepin K.H."/>
            <person name="Mihindukulasuriya K.A."/>
            <person name="Fulton R."/>
            <person name="Fronick C."/>
            <person name="O'Laughlin M."/>
            <person name="Miner T."/>
            <person name="Herter B."/>
            <person name="Rosa B.A."/>
            <person name="Cordes M."/>
            <person name="Tomlinson C."/>
            <person name="Wollam A."/>
            <person name="Palsikar V.B."/>
            <person name="Mardis E.R."/>
            <person name="Wilson R.K."/>
        </authorList>
    </citation>
    <scope>NUCLEOTIDE SEQUENCE [LARGE SCALE GENOMIC DNA]</scope>
    <source>
        <strain evidence="3">DNF00896</strain>
    </source>
</reference>
<proteinExistence type="predicted"/>
<sequence>MFLFACLMYNVSINLYGGKMKRLFLYLTIVAMPLLFAGCKKADTTDLKSIMTTEANGAMSPTTVAASESKAAKDNKKPTAEAKKSITEQSQSFSKDKSEISYPKLTGSKDDTSLNTMISDNAKLGLSTFAKAPDSDVKIKYNIKNQSGKRMSIVYTGKSGDNNIIFTNNIDLESGKSIGLSDFADPLTLANYILSDDVVLENASNAQAAGFAEYKKTLSVDILKTLLEDADFPLIKENDINEGFPKVFSYESGGDIFIAIPVSHELGDYVLVKYSPATK</sequence>
<dbReference type="AlphaFoldDB" id="A0A133ZHF1"/>
<keyword evidence="3" id="KW-1185">Reference proteome</keyword>
<organism evidence="2 3">
    <name type="scientific">Lachnoanaerobaculum saburreum</name>
    <dbReference type="NCBI Taxonomy" id="467210"/>
    <lineage>
        <taxon>Bacteria</taxon>
        <taxon>Bacillati</taxon>
        <taxon>Bacillota</taxon>
        <taxon>Clostridia</taxon>
        <taxon>Lachnospirales</taxon>
        <taxon>Lachnospiraceae</taxon>
        <taxon>Lachnoanaerobaculum</taxon>
    </lineage>
</organism>
<name>A0A133ZHF1_9FIRM</name>
<evidence type="ECO:0000313" key="3">
    <source>
        <dbReference type="Proteomes" id="UP000070394"/>
    </source>
</evidence>
<comment type="caution">
    <text evidence="2">The sequence shown here is derived from an EMBL/GenBank/DDBJ whole genome shotgun (WGS) entry which is preliminary data.</text>
</comment>
<dbReference type="STRING" id="467210.HMPREF1866_02242"/>
<feature type="region of interest" description="Disordered" evidence="1">
    <location>
        <begin position="61"/>
        <end position="98"/>
    </location>
</feature>
<protein>
    <recommendedName>
        <fullName evidence="4">DUF4163 domain-containing protein</fullName>
    </recommendedName>
</protein>
<evidence type="ECO:0000256" key="1">
    <source>
        <dbReference type="SAM" id="MobiDB-lite"/>
    </source>
</evidence>
<dbReference type="Proteomes" id="UP000070394">
    <property type="component" value="Unassembled WGS sequence"/>
</dbReference>
<gene>
    <name evidence="2" type="ORF">HMPREF1866_02242</name>
</gene>
<evidence type="ECO:0000313" key="2">
    <source>
        <dbReference type="EMBL" id="KXB54878.1"/>
    </source>
</evidence>